<sequence length="41" mass="3906">MGGAAQSVALTEEGPLVLTAVDGGKAKPAEYGVVAAPDPPA</sequence>
<dbReference type="AlphaFoldDB" id="A0A1Z2L594"/>
<evidence type="ECO:0000313" key="2">
    <source>
        <dbReference type="Proteomes" id="UP000195755"/>
    </source>
</evidence>
<gene>
    <name evidence="1" type="ORF">SMD11_3854</name>
</gene>
<reference evidence="1 2" key="1">
    <citation type="submission" date="2017-06" db="EMBL/GenBank/DDBJ databases">
        <title>Streptomyces albireticuli Genome sequencing and assembly.</title>
        <authorList>
            <person name="Wang Y."/>
            <person name="Du B."/>
            <person name="Ding Y."/>
            <person name="Liu H."/>
            <person name="Hou Q."/>
            <person name="Liu K."/>
            <person name="Yao L."/>
            <person name="Wang C."/>
        </authorList>
    </citation>
    <scope>NUCLEOTIDE SEQUENCE [LARGE SCALE GENOMIC DNA]</scope>
    <source>
        <strain evidence="1 2">MDJK11</strain>
    </source>
</reference>
<keyword evidence="1" id="KW-0645">Protease</keyword>
<proteinExistence type="predicted"/>
<dbReference type="EMBL" id="CP021744">
    <property type="protein sequence ID" value="ARZ69469.1"/>
    <property type="molecule type" value="Genomic_DNA"/>
</dbReference>
<keyword evidence="1" id="KW-0378">Hydrolase</keyword>
<organism evidence="1 2">
    <name type="scientific">Streptomyces albireticuli</name>
    <dbReference type="NCBI Taxonomy" id="1940"/>
    <lineage>
        <taxon>Bacteria</taxon>
        <taxon>Bacillati</taxon>
        <taxon>Actinomycetota</taxon>
        <taxon>Actinomycetes</taxon>
        <taxon>Kitasatosporales</taxon>
        <taxon>Streptomycetaceae</taxon>
        <taxon>Streptomyces</taxon>
    </lineage>
</organism>
<protein>
    <submittedName>
        <fullName evidence="1">Methionine aminopeptidase</fullName>
    </submittedName>
</protein>
<evidence type="ECO:0000313" key="1">
    <source>
        <dbReference type="EMBL" id="ARZ69469.1"/>
    </source>
</evidence>
<dbReference type="KEGG" id="salj:SMD11_3854"/>
<name>A0A1Z2L594_9ACTN</name>
<accession>A0A1Z2L594</accession>
<dbReference type="GO" id="GO:0004177">
    <property type="term" value="F:aminopeptidase activity"/>
    <property type="evidence" value="ECO:0007669"/>
    <property type="project" value="UniProtKB-KW"/>
</dbReference>
<keyword evidence="1" id="KW-0031">Aminopeptidase</keyword>
<dbReference type="Proteomes" id="UP000195755">
    <property type="component" value="Chromosome"/>
</dbReference>